<evidence type="ECO:0000313" key="14">
    <source>
        <dbReference type="EMBL" id="KAI1703946.1"/>
    </source>
</evidence>
<feature type="transmembrane region" description="Helical" evidence="11">
    <location>
        <begin position="1001"/>
        <end position="1020"/>
    </location>
</feature>
<dbReference type="GO" id="GO:0005886">
    <property type="term" value="C:plasma membrane"/>
    <property type="evidence" value="ECO:0007669"/>
    <property type="project" value="UniProtKB-SubCell"/>
</dbReference>
<name>A0AAD4MUC2_9BILA</name>
<evidence type="ECO:0000259" key="13">
    <source>
        <dbReference type="PROSITE" id="PS50929"/>
    </source>
</evidence>
<evidence type="ECO:0000256" key="10">
    <source>
        <dbReference type="ARBA" id="ARBA00023136"/>
    </source>
</evidence>
<dbReference type="EMBL" id="JAKKPZ010000074">
    <property type="protein sequence ID" value="KAI1703946.1"/>
    <property type="molecule type" value="Genomic_DNA"/>
</dbReference>
<feature type="transmembrane region" description="Helical" evidence="11">
    <location>
        <begin position="471"/>
        <end position="491"/>
    </location>
</feature>
<feature type="transmembrane region" description="Helical" evidence="11">
    <location>
        <begin position="1153"/>
        <end position="1171"/>
    </location>
</feature>
<accession>A0AAD4MUC2</accession>
<evidence type="ECO:0000256" key="2">
    <source>
        <dbReference type="ARBA" id="ARBA00009726"/>
    </source>
</evidence>
<dbReference type="PROSITE" id="PS00211">
    <property type="entry name" value="ABC_TRANSPORTER_1"/>
    <property type="match status" value="2"/>
</dbReference>
<dbReference type="CDD" id="cd03244">
    <property type="entry name" value="ABCC_MRP_domain2"/>
    <property type="match status" value="1"/>
</dbReference>
<dbReference type="Proteomes" id="UP001201812">
    <property type="component" value="Unassembled WGS sequence"/>
</dbReference>
<evidence type="ECO:0000256" key="6">
    <source>
        <dbReference type="ARBA" id="ARBA00022737"/>
    </source>
</evidence>
<reference evidence="14" key="1">
    <citation type="submission" date="2022-01" db="EMBL/GenBank/DDBJ databases">
        <title>Genome Sequence Resource for Two Populations of Ditylenchus destructor, the Migratory Endoparasitic Phytonematode.</title>
        <authorList>
            <person name="Zhang H."/>
            <person name="Lin R."/>
            <person name="Xie B."/>
        </authorList>
    </citation>
    <scope>NUCLEOTIDE SEQUENCE</scope>
    <source>
        <strain evidence="14">BazhouSP</strain>
    </source>
</reference>
<dbReference type="InterPro" id="IPR017871">
    <property type="entry name" value="ABC_transporter-like_CS"/>
</dbReference>
<dbReference type="SMART" id="SM00382">
    <property type="entry name" value="AAA"/>
    <property type="match status" value="2"/>
</dbReference>
<keyword evidence="9 11" id="KW-1133">Transmembrane helix</keyword>
<keyword evidence="7" id="KW-0547">Nucleotide-binding</keyword>
<dbReference type="CDD" id="cd03250">
    <property type="entry name" value="ABCC_MRP_domain1"/>
    <property type="match status" value="1"/>
</dbReference>
<keyword evidence="3" id="KW-0813">Transport</keyword>
<keyword evidence="4" id="KW-1003">Cell membrane</keyword>
<evidence type="ECO:0000256" key="8">
    <source>
        <dbReference type="ARBA" id="ARBA00022840"/>
    </source>
</evidence>
<evidence type="ECO:0000256" key="11">
    <source>
        <dbReference type="SAM" id="Phobius"/>
    </source>
</evidence>
<dbReference type="FunFam" id="3.40.50.300:FF:000997">
    <property type="entry name" value="Multidrug resistance-associated protein 1"/>
    <property type="match status" value="1"/>
</dbReference>
<dbReference type="InterPro" id="IPR050173">
    <property type="entry name" value="ABC_transporter_C-like"/>
</dbReference>
<feature type="domain" description="ABC transmembrane type-1" evidence="13">
    <location>
        <begin position="1008"/>
        <end position="1296"/>
    </location>
</feature>
<evidence type="ECO:0000256" key="3">
    <source>
        <dbReference type="ARBA" id="ARBA00022448"/>
    </source>
</evidence>
<dbReference type="GO" id="GO:0005524">
    <property type="term" value="F:ATP binding"/>
    <property type="evidence" value="ECO:0007669"/>
    <property type="project" value="UniProtKB-KW"/>
</dbReference>
<dbReference type="PANTHER" id="PTHR24223">
    <property type="entry name" value="ATP-BINDING CASSETTE SUB-FAMILY C"/>
    <property type="match status" value="1"/>
</dbReference>
<comment type="similarity">
    <text evidence="2">Belongs to the ABC transporter superfamily. ABCC family. Conjugate transporter (TC 3.A.1.208) subfamily.</text>
</comment>
<feature type="transmembrane region" description="Helical" evidence="11">
    <location>
        <begin position="1236"/>
        <end position="1257"/>
    </location>
</feature>
<proteinExistence type="inferred from homology"/>
<dbReference type="PANTHER" id="PTHR24223:SF415">
    <property type="entry name" value="FI20190P1"/>
    <property type="match status" value="1"/>
</dbReference>
<dbReference type="InterPro" id="IPR003593">
    <property type="entry name" value="AAA+_ATPase"/>
</dbReference>
<dbReference type="Pfam" id="PF00005">
    <property type="entry name" value="ABC_tran"/>
    <property type="match status" value="2"/>
</dbReference>
<feature type="transmembrane region" description="Helical" evidence="11">
    <location>
        <begin position="1065"/>
        <end position="1085"/>
    </location>
</feature>
<dbReference type="InterPro" id="IPR036640">
    <property type="entry name" value="ABC1_TM_sf"/>
</dbReference>
<dbReference type="GO" id="GO:0140359">
    <property type="term" value="F:ABC-type transporter activity"/>
    <property type="evidence" value="ECO:0007669"/>
    <property type="project" value="InterPro"/>
</dbReference>
<keyword evidence="5 11" id="KW-0812">Transmembrane</keyword>
<evidence type="ECO:0000256" key="4">
    <source>
        <dbReference type="ARBA" id="ARBA00022475"/>
    </source>
</evidence>
<evidence type="ECO:0000256" key="9">
    <source>
        <dbReference type="ARBA" id="ARBA00022989"/>
    </source>
</evidence>
<dbReference type="FunFam" id="1.20.1560.10:FF:000100">
    <property type="entry name" value="ABC transporter ATP-binding protein"/>
    <property type="match status" value="1"/>
</dbReference>
<evidence type="ECO:0000256" key="7">
    <source>
        <dbReference type="ARBA" id="ARBA00022741"/>
    </source>
</evidence>
<feature type="transmembrane region" description="Helical" evidence="11">
    <location>
        <begin position="594"/>
        <end position="617"/>
    </location>
</feature>
<dbReference type="GO" id="GO:0016887">
    <property type="term" value="F:ATP hydrolysis activity"/>
    <property type="evidence" value="ECO:0007669"/>
    <property type="project" value="InterPro"/>
</dbReference>
<feature type="transmembrane region" description="Helical" evidence="11">
    <location>
        <begin position="138"/>
        <end position="159"/>
    </location>
</feature>
<keyword evidence="6" id="KW-0677">Repeat</keyword>
<evidence type="ECO:0000313" key="15">
    <source>
        <dbReference type="Proteomes" id="UP001201812"/>
    </source>
</evidence>
<dbReference type="InterPro" id="IPR027417">
    <property type="entry name" value="P-loop_NTPase"/>
</dbReference>
<dbReference type="PROSITE" id="PS50893">
    <property type="entry name" value="ABC_TRANSPORTER_2"/>
    <property type="match status" value="2"/>
</dbReference>
<organism evidence="14 15">
    <name type="scientific">Ditylenchus destructor</name>
    <dbReference type="NCBI Taxonomy" id="166010"/>
    <lineage>
        <taxon>Eukaryota</taxon>
        <taxon>Metazoa</taxon>
        <taxon>Ecdysozoa</taxon>
        <taxon>Nematoda</taxon>
        <taxon>Chromadorea</taxon>
        <taxon>Rhabditida</taxon>
        <taxon>Tylenchina</taxon>
        <taxon>Tylenchomorpha</taxon>
        <taxon>Sphaerularioidea</taxon>
        <taxon>Anguinidae</taxon>
        <taxon>Anguininae</taxon>
        <taxon>Ditylenchus</taxon>
    </lineage>
</organism>
<feature type="domain" description="ABC transmembrane type-1" evidence="13">
    <location>
        <begin position="331"/>
        <end position="614"/>
    </location>
</feature>
<protein>
    <submittedName>
        <fullName evidence="14">ABC transporter transmembrane region domain-containing protein</fullName>
    </submittedName>
</protein>
<gene>
    <name evidence="14" type="ORF">DdX_14561</name>
</gene>
<keyword evidence="8" id="KW-0067">ATP-binding</keyword>
<feature type="transmembrane region" description="Helical" evidence="11">
    <location>
        <begin position="107"/>
        <end position="126"/>
    </location>
</feature>
<dbReference type="Gene3D" id="3.40.50.300">
    <property type="entry name" value="P-loop containing nucleotide triphosphate hydrolases"/>
    <property type="match status" value="2"/>
</dbReference>
<feature type="domain" description="ABC transporter" evidence="12">
    <location>
        <begin position="1333"/>
        <end position="1567"/>
    </location>
</feature>
<feature type="transmembrane region" description="Helical" evidence="11">
    <location>
        <begin position="35"/>
        <end position="56"/>
    </location>
</feature>
<evidence type="ECO:0000259" key="12">
    <source>
        <dbReference type="PROSITE" id="PS50893"/>
    </source>
</evidence>
<dbReference type="InterPro" id="IPR011527">
    <property type="entry name" value="ABC1_TM_dom"/>
</dbReference>
<feature type="transmembrane region" description="Helical" evidence="11">
    <location>
        <begin position="77"/>
        <end position="95"/>
    </location>
</feature>
<comment type="caution">
    <text evidence="14">The sequence shown here is derived from an EMBL/GenBank/DDBJ whole genome shotgun (WGS) entry which is preliminary data.</text>
</comment>
<evidence type="ECO:0000256" key="1">
    <source>
        <dbReference type="ARBA" id="ARBA00004651"/>
    </source>
</evidence>
<dbReference type="FunFam" id="3.40.50.300:FF:000074">
    <property type="entry name" value="Multidrug resistance-associated protein 5 isoform 1"/>
    <property type="match status" value="1"/>
</dbReference>
<feature type="transmembrane region" description="Helical" evidence="11">
    <location>
        <begin position="179"/>
        <end position="199"/>
    </location>
</feature>
<dbReference type="SUPFAM" id="SSF90123">
    <property type="entry name" value="ABC transporter transmembrane region"/>
    <property type="match status" value="2"/>
</dbReference>
<keyword evidence="10 11" id="KW-0472">Membrane</keyword>
<dbReference type="PROSITE" id="PS50929">
    <property type="entry name" value="ABC_TM1F"/>
    <property type="match status" value="2"/>
</dbReference>
<dbReference type="Pfam" id="PF00664">
    <property type="entry name" value="ABC_membrane"/>
    <property type="match status" value="2"/>
</dbReference>
<feature type="transmembrane region" description="Helical" evidence="11">
    <location>
        <begin position="547"/>
        <end position="574"/>
    </location>
</feature>
<keyword evidence="15" id="KW-1185">Reference proteome</keyword>
<dbReference type="NCBIfam" id="TIGR00957">
    <property type="entry name" value="MRP_assoc_pro"/>
    <property type="match status" value="1"/>
</dbReference>
<comment type="subcellular location">
    <subcellularLocation>
        <location evidence="1">Cell membrane</location>
        <topology evidence="1">Multi-pass membrane protein</topology>
    </subcellularLocation>
</comment>
<sequence>MEAFCYNYSGWIDSSFDSANSSALPNLSECAQFTAMVWIPAFFFLIMSPVFAAQIWRIRERKTFKPLPFSSLLLTKFVITGILFLDAMLLFLKYFDDGNELMLPSVVYFTYPLIRAVTMAAAFYCLRVASRYGVVSSGILFNTWLLHTICAGPELYGWYLMLTSPSSNSKTGPVSIFRFITSLVWFIGVAAQTLLFAFADKRSEEEEMKYSAELNSSFLNRIFLWWFNALPMRGAKQDLTIDDLFELNRGNRSEHVVPLWEHVWNPTIEAYNEKKQELLAEKATSKLLSQSAKNGVCKETTKRKAKNNGKGKLASPSIVYHLFKLFKWEFFAAGAIKMVADVLQFVNPFLLKKLIDFVTDENAKLWQGVSYALLMFCASELRSLMVNYYFFLMFRVGVKLQTVLTAAVYKKSLRLSSASKRERTAGEIINLMAIDIEAFQNISSQIHQLWSSPFQIIIALIYLFNTLGISALPGVVVMVIFVPLSVFSSYFTRGWQMQQMKLKDQRSKMISEILNGIKVIKLYAWEIPMMETIDAIRKKELTCILKAGLLGGVIDTFNICAPFLVAICSFAAFTLLDPANNLLTPQVAFVSLTLFNQTLSPMIMMGYTITMFIQFLVSNKRLREFLVAEEITENIIDRKQKSGGSLDVISVRDADFSWGSMPEANKTETNATEPSSATLATVANIQDLNLNVARGTLMAVVGKVGAGKSSLLSAMLGEMEKLRGYVGIFGKVAYVPQSAWIRNMSFRENITFGRAYDRKFYKAVIDACALQADLDTLPQGDATEIGEKGINLSGGQKARVSLARAVYQNCDIYLLDDPLSAVDSHVGKHIFEQVIGPKGMLKNKTRILVTHGIGILKEVDKIILLEGGQIVERGTYSDLVAGKGKFCQFIEEDKNESSATLDSVSSLEEKTENRKFEAVIPDDDEIEEHVHIAVPRMSIGECDTQGLLERQLSIVSTQSNSKLSKKVTTENGTHEKNLIEKEKVETGRVNKSVYFDYIKSAGIFLSSLFLVLYCCFQVLAVGRSVWLSKWVDDNDVHTDNESHTEPMSLAIRLQVYTLFGIGEAITYYFSVLVTLFAGLAASRNLHNPMLIRILRAPMSFFDTTPLGRILNRFTNDVALVDSMLTISFRYFVQCAIGILSTLTIIVITTPVFVVAIVPLAVIYYLSLKFYVPTARQLKRLESVNRSPIYSHFGETIQGASSIRAFGKTNEFCAEIENRVDRFLRVRNLSLVANRWIAIRLEFVGNAIVLFAALFAALSNEWGLLQSAGLVGLSVSYALSITDSLNFVVRLLSGLETTIVSVERIKEFSEVETEAEWNIKGKEPPKGWPNSGALVFENYSTRYRPGLELVVKNINAEISPAENVGIVGRTGAGKSSLTLALFRMLEPAEGRITIDGVDISEIGLHDLRSNLTVIPQDPVLFSGTLRFNLDPFSKHSDVEIWKVLELAHLKAFVGSLAELLDHPISEGGENISLGQRQLVCLARALLRRTKILVLDEATAAVDVYTDSLIQETIRKEFRESTVFTIAHRLNTIIDYNRVIVLQQGQIMEFDSPQKLLSTDSLFSKMAQDAKLRGRE</sequence>
<feature type="domain" description="ABC transporter" evidence="12">
    <location>
        <begin position="651"/>
        <end position="892"/>
    </location>
</feature>
<dbReference type="CDD" id="cd18603">
    <property type="entry name" value="ABC_6TM_MRP1_2_3_6_D2_like"/>
    <property type="match status" value="1"/>
</dbReference>
<dbReference type="InterPro" id="IPR003439">
    <property type="entry name" value="ABC_transporter-like_ATP-bd"/>
</dbReference>
<evidence type="ECO:0000256" key="5">
    <source>
        <dbReference type="ARBA" id="ARBA00022692"/>
    </source>
</evidence>
<dbReference type="FunFam" id="1.20.1560.10:FF:000081">
    <property type="entry name" value="Protein CBG24505"/>
    <property type="match status" value="1"/>
</dbReference>
<dbReference type="SUPFAM" id="SSF52540">
    <property type="entry name" value="P-loop containing nucleoside triphosphate hydrolases"/>
    <property type="match status" value="2"/>
</dbReference>
<dbReference type="CDD" id="cd18595">
    <property type="entry name" value="ABC_6TM_MRP1_2_3_6_D1_like"/>
    <property type="match status" value="1"/>
</dbReference>
<dbReference type="Gene3D" id="1.20.1560.10">
    <property type="entry name" value="ABC transporter type 1, transmembrane domain"/>
    <property type="match status" value="2"/>
</dbReference>
<dbReference type="InterPro" id="IPR005292">
    <property type="entry name" value="MRP"/>
</dbReference>